<dbReference type="EMBL" id="JAYMYR010000008">
    <property type="protein sequence ID" value="KAK7348536.1"/>
    <property type="molecule type" value="Genomic_DNA"/>
</dbReference>
<name>A0AAN9M714_PHACN</name>
<comment type="caution">
    <text evidence="1">The sequence shown here is derived from an EMBL/GenBank/DDBJ whole genome shotgun (WGS) entry which is preliminary data.</text>
</comment>
<gene>
    <name evidence="1" type="ORF">VNO80_23094</name>
</gene>
<dbReference type="AlphaFoldDB" id="A0AAN9M714"/>
<sequence>MDSAGLLLDLAAPIVGAPLQSTPHDFSPSLKFCLVVIVVTLRHYCCRHHMPPLFPHRKGLLYRCWTLLQLLSARSVMKHRHRSSFKSHPPRANF</sequence>
<evidence type="ECO:0000313" key="1">
    <source>
        <dbReference type="EMBL" id="KAK7348536.1"/>
    </source>
</evidence>
<reference evidence="1 2" key="1">
    <citation type="submission" date="2024-01" db="EMBL/GenBank/DDBJ databases">
        <title>The genomes of 5 underutilized Papilionoideae crops provide insights into root nodulation and disease resistanc.</title>
        <authorList>
            <person name="Jiang F."/>
        </authorList>
    </citation>
    <scope>NUCLEOTIDE SEQUENCE [LARGE SCALE GENOMIC DNA]</scope>
    <source>
        <strain evidence="1">JINMINGXINNONG_FW02</strain>
        <tissue evidence="1">Leaves</tissue>
    </source>
</reference>
<proteinExistence type="predicted"/>
<keyword evidence="2" id="KW-1185">Reference proteome</keyword>
<evidence type="ECO:0000313" key="2">
    <source>
        <dbReference type="Proteomes" id="UP001374584"/>
    </source>
</evidence>
<protein>
    <submittedName>
        <fullName evidence="1">Uncharacterized protein</fullName>
    </submittedName>
</protein>
<dbReference type="Proteomes" id="UP001374584">
    <property type="component" value="Unassembled WGS sequence"/>
</dbReference>
<accession>A0AAN9M714</accession>
<organism evidence="1 2">
    <name type="scientific">Phaseolus coccineus</name>
    <name type="common">Scarlet runner bean</name>
    <name type="synonym">Phaseolus multiflorus</name>
    <dbReference type="NCBI Taxonomy" id="3886"/>
    <lineage>
        <taxon>Eukaryota</taxon>
        <taxon>Viridiplantae</taxon>
        <taxon>Streptophyta</taxon>
        <taxon>Embryophyta</taxon>
        <taxon>Tracheophyta</taxon>
        <taxon>Spermatophyta</taxon>
        <taxon>Magnoliopsida</taxon>
        <taxon>eudicotyledons</taxon>
        <taxon>Gunneridae</taxon>
        <taxon>Pentapetalae</taxon>
        <taxon>rosids</taxon>
        <taxon>fabids</taxon>
        <taxon>Fabales</taxon>
        <taxon>Fabaceae</taxon>
        <taxon>Papilionoideae</taxon>
        <taxon>50 kb inversion clade</taxon>
        <taxon>NPAAA clade</taxon>
        <taxon>indigoferoid/millettioid clade</taxon>
        <taxon>Phaseoleae</taxon>
        <taxon>Phaseolus</taxon>
    </lineage>
</organism>